<accession>A0A7U7J445</accession>
<comment type="caution">
    <text evidence="1">The sequence shown here is derived from an EMBL/GenBank/DDBJ whole genome shotgun (WGS) entry which is preliminary data.</text>
</comment>
<evidence type="ECO:0000313" key="2">
    <source>
        <dbReference type="Proteomes" id="UP000019184"/>
    </source>
</evidence>
<sequence>MAKDLKSAMLRSLESERSTLDARFFKAEALLDIAEKPPEPVAPKITPVVRDSFTLPESDHQLLTQLKTRGLSLGIGVNKSELVRAGLRLLATLPDPDFCAALAAIERIKTGRPK</sequence>
<name>A0A7U7J445_9GAMM</name>
<protein>
    <submittedName>
        <fullName evidence="1">Uncharacterized protein</fullName>
    </submittedName>
</protein>
<dbReference type="RefSeq" id="WP_051497809.1">
    <property type="nucleotide sequence ID" value="NZ_CBTK010000221.1"/>
</dbReference>
<reference evidence="1 2" key="1">
    <citation type="journal article" date="2014" name="ISME J.">
        <title>Candidatus Competibacter-lineage genomes retrieved from metagenomes reveal functional metabolic diversity.</title>
        <authorList>
            <person name="McIlroy S.J."/>
            <person name="Albertsen M."/>
            <person name="Andresen E.K."/>
            <person name="Saunders A.M."/>
            <person name="Kristiansen R."/>
            <person name="Stokholm-Bjerregaard M."/>
            <person name="Nielsen K.L."/>
            <person name="Nielsen P.H."/>
        </authorList>
    </citation>
    <scope>NUCLEOTIDE SEQUENCE [LARGE SCALE GENOMIC DNA]</scope>
    <source>
        <strain evidence="1 2">Run_B_J11</strain>
    </source>
</reference>
<keyword evidence="2" id="KW-1185">Reference proteome</keyword>
<dbReference type="OrthoDB" id="9182647at2"/>
<dbReference type="EMBL" id="CBTK010000221">
    <property type="protein sequence ID" value="CDH45858.1"/>
    <property type="molecule type" value="Genomic_DNA"/>
</dbReference>
<dbReference type="Proteomes" id="UP000019184">
    <property type="component" value="Unassembled WGS sequence"/>
</dbReference>
<dbReference type="AlphaFoldDB" id="A0A7U7J445"/>
<proteinExistence type="predicted"/>
<gene>
    <name evidence="1" type="ORF">BN874_2980003</name>
</gene>
<organism evidence="1 2">
    <name type="scientific">Candidatus Contendobacter odensis Run_B_J11</name>
    <dbReference type="NCBI Taxonomy" id="1400861"/>
    <lineage>
        <taxon>Bacteria</taxon>
        <taxon>Pseudomonadati</taxon>
        <taxon>Pseudomonadota</taxon>
        <taxon>Gammaproteobacteria</taxon>
        <taxon>Candidatus Competibacteraceae</taxon>
        <taxon>Candidatus Contendibacter</taxon>
    </lineage>
</organism>
<evidence type="ECO:0000313" key="1">
    <source>
        <dbReference type="EMBL" id="CDH45858.1"/>
    </source>
</evidence>